<comment type="cofactor">
    <cofactor evidence="1 11">
        <name>Mg(2+)</name>
        <dbReference type="ChEBI" id="CHEBI:18420"/>
    </cofactor>
</comment>
<feature type="binding site" evidence="11">
    <location>
        <position position="137"/>
    </location>
    <ligand>
        <name>CTP</name>
        <dbReference type="ChEBI" id="CHEBI:37563"/>
    </ligand>
</feature>
<keyword evidence="6 11" id="KW-0547">Nucleotide-binding</keyword>
<dbReference type="GO" id="GO:0000049">
    <property type="term" value="F:tRNA binding"/>
    <property type="evidence" value="ECO:0007669"/>
    <property type="project" value="UniProtKB-UniRule"/>
</dbReference>
<feature type="binding site" evidence="11">
    <location>
        <position position="8"/>
    </location>
    <ligand>
        <name>CTP</name>
        <dbReference type="ChEBI" id="CHEBI:37563"/>
    </ligand>
</feature>
<evidence type="ECO:0000256" key="7">
    <source>
        <dbReference type="ARBA" id="ARBA00022800"/>
    </source>
</evidence>
<dbReference type="GO" id="GO:0160016">
    <property type="term" value="F:CCACCA tRNA nucleotidyltransferase activity"/>
    <property type="evidence" value="ECO:0007669"/>
    <property type="project" value="RHEA"/>
</dbReference>
<evidence type="ECO:0000256" key="8">
    <source>
        <dbReference type="ARBA" id="ARBA00022840"/>
    </source>
</evidence>
<evidence type="ECO:0000259" key="13">
    <source>
        <dbReference type="Pfam" id="PF12627"/>
    </source>
</evidence>
<gene>
    <name evidence="11" type="primary">cca</name>
    <name evidence="14" type="ORF">GP2143_13596</name>
</gene>
<proteinExistence type="inferred from homology"/>
<keyword evidence="10 11" id="KW-0694">RNA-binding</keyword>
<feature type="binding site" evidence="11">
    <location>
        <position position="140"/>
    </location>
    <ligand>
        <name>ATP</name>
        <dbReference type="ChEBI" id="CHEBI:30616"/>
    </ligand>
</feature>
<dbReference type="PIRSF" id="PIRSF000813">
    <property type="entry name" value="CCA_bact"/>
    <property type="match status" value="1"/>
</dbReference>
<feature type="binding site" evidence="11">
    <location>
        <position position="137"/>
    </location>
    <ligand>
        <name>ATP</name>
        <dbReference type="ChEBI" id="CHEBI:30616"/>
    </ligand>
</feature>
<comment type="catalytic activity">
    <reaction evidence="11">
        <text>a tRNA precursor + 2 CTP + ATP = a tRNA with a 3' CCA end + 3 diphosphate</text>
        <dbReference type="Rhea" id="RHEA:14433"/>
        <dbReference type="Rhea" id="RHEA-COMP:10465"/>
        <dbReference type="Rhea" id="RHEA-COMP:10468"/>
        <dbReference type="ChEBI" id="CHEBI:30616"/>
        <dbReference type="ChEBI" id="CHEBI:33019"/>
        <dbReference type="ChEBI" id="CHEBI:37563"/>
        <dbReference type="ChEBI" id="CHEBI:74896"/>
        <dbReference type="ChEBI" id="CHEBI:83071"/>
        <dbReference type="EC" id="2.7.7.72"/>
    </reaction>
</comment>
<evidence type="ECO:0000256" key="3">
    <source>
        <dbReference type="ARBA" id="ARBA00022694"/>
    </source>
</evidence>
<dbReference type="InterPro" id="IPR002646">
    <property type="entry name" value="PolA_pol_head_dom"/>
</dbReference>
<evidence type="ECO:0000256" key="4">
    <source>
        <dbReference type="ARBA" id="ARBA00022695"/>
    </source>
</evidence>
<evidence type="ECO:0000256" key="6">
    <source>
        <dbReference type="ARBA" id="ARBA00022741"/>
    </source>
</evidence>
<comment type="function">
    <text evidence="11">Catalyzes the addition and repair of the essential 3'-terminal CCA sequence in tRNAs without using a nucleic acid template. Adds these three nucleotides in the order of C, C, and A to the tRNA nucleotide-73, using CTP and ATP as substrates and producing inorganic pyrophosphate. tRNA 3'-terminal CCA addition is required both for tRNA processing and repair. Also involved in tRNA surveillance by mediating tandem CCA addition to generate a CCACCA at the 3' terminus of unstable tRNAs. While stable tRNAs receive only 3'-terminal CCA, unstable tRNAs are marked with CCACCA and rapidly degraded.</text>
</comment>
<dbReference type="PANTHER" id="PTHR47545">
    <property type="entry name" value="MULTIFUNCTIONAL CCA PROTEIN"/>
    <property type="match status" value="1"/>
</dbReference>
<dbReference type="SUPFAM" id="SSF81301">
    <property type="entry name" value="Nucleotidyltransferase"/>
    <property type="match status" value="1"/>
</dbReference>
<evidence type="ECO:0000256" key="11">
    <source>
        <dbReference type="HAMAP-Rule" id="MF_01262"/>
    </source>
</evidence>
<comment type="similarity">
    <text evidence="11">Belongs to the tRNA nucleotidyltransferase/poly(A) polymerase family. Bacterial CCA-adding enzyme type 2 subfamily.</text>
</comment>
<keyword evidence="3 11" id="KW-0819">tRNA processing</keyword>
<feature type="binding site" evidence="11">
    <location>
        <position position="11"/>
    </location>
    <ligand>
        <name>CTP</name>
        <dbReference type="ChEBI" id="CHEBI:37563"/>
    </ligand>
</feature>
<dbReference type="Gene3D" id="1.10.3090.10">
    <property type="entry name" value="cca-adding enzyme, domain 2"/>
    <property type="match status" value="1"/>
</dbReference>
<dbReference type="OrthoDB" id="9805698at2"/>
<evidence type="ECO:0000256" key="10">
    <source>
        <dbReference type="ARBA" id="ARBA00022884"/>
    </source>
</evidence>
<keyword evidence="9 11" id="KW-0460">Magnesium</keyword>
<dbReference type="CDD" id="cd05398">
    <property type="entry name" value="NT_ClassII-CCAase"/>
    <property type="match status" value="1"/>
</dbReference>
<dbReference type="GO" id="GO:0042245">
    <property type="term" value="P:RNA repair"/>
    <property type="evidence" value="ECO:0007669"/>
    <property type="project" value="UniProtKB-KW"/>
</dbReference>
<feature type="binding site" evidence="11">
    <location>
        <position position="140"/>
    </location>
    <ligand>
        <name>CTP</name>
        <dbReference type="ChEBI" id="CHEBI:37563"/>
    </ligand>
</feature>
<dbReference type="SUPFAM" id="SSF81891">
    <property type="entry name" value="Poly A polymerase C-terminal region-like"/>
    <property type="match status" value="1"/>
</dbReference>
<evidence type="ECO:0000256" key="2">
    <source>
        <dbReference type="ARBA" id="ARBA00022679"/>
    </source>
</evidence>
<dbReference type="HAMAP" id="MF_01262">
    <property type="entry name" value="CCA_bact_type2"/>
    <property type="match status" value="1"/>
</dbReference>
<feature type="binding site" evidence="11">
    <location>
        <position position="91"/>
    </location>
    <ligand>
        <name>CTP</name>
        <dbReference type="ChEBI" id="CHEBI:37563"/>
    </ligand>
</feature>
<evidence type="ECO:0000256" key="1">
    <source>
        <dbReference type="ARBA" id="ARBA00001946"/>
    </source>
</evidence>
<comment type="catalytic activity">
    <reaction evidence="11">
        <text>a tRNA with a 3' CCA end + 2 CTP + ATP = a tRNA with a 3' CCACCA end + 3 diphosphate</text>
        <dbReference type="Rhea" id="RHEA:76235"/>
        <dbReference type="Rhea" id="RHEA-COMP:10468"/>
        <dbReference type="Rhea" id="RHEA-COMP:18655"/>
        <dbReference type="ChEBI" id="CHEBI:30616"/>
        <dbReference type="ChEBI" id="CHEBI:33019"/>
        <dbReference type="ChEBI" id="CHEBI:37563"/>
        <dbReference type="ChEBI" id="CHEBI:83071"/>
        <dbReference type="ChEBI" id="CHEBI:195187"/>
    </reaction>
</comment>
<dbReference type="Gene3D" id="3.30.460.10">
    <property type="entry name" value="Beta Polymerase, domain 2"/>
    <property type="match status" value="1"/>
</dbReference>
<dbReference type="Proteomes" id="UP000004931">
    <property type="component" value="Unassembled WGS sequence"/>
</dbReference>
<evidence type="ECO:0000313" key="15">
    <source>
        <dbReference type="Proteomes" id="UP000004931"/>
    </source>
</evidence>
<comment type="miscellaneous">
    <text evidence="11">A single active site specifically recognizes both ATP and CTP and is responsible for their addition.</text>
</comment>
<dbReference type="Pfam" id="PF01743">
    <property type="entry name" value="PolyA_pol"/>
    <property type="match status" value="1"/>
</dbReference>
<accession>A0Y839</accession>
<feature type="domain" description="tRNA nucleotidyltransferase/poly(A) polymerase RNA and SrmB- binding" evidence="13">
    <location>
        <begin position="149"/>
        <end position="212"/>
    </location>
</feature>
<keyword evidence="2 11" id="KW-0808">Transferase</keyword>
<dbReference type="GO" id="GO:0004810">
    <property type="term" value="F:CCA tRNA nucleotidyltransferase activity"/>
    <property type="evidence" value="ECO:0007669"/>
    <property type="project" value="UniProtKB-UniRule"/>
</dbReference>
<evidence type="ECO:0000259" key="12">
    <source>
        <dbReference type="Pfam" id="PF01743"/>
    </source>
</evidence>
<protein>
    <recommendedName>
        <fullName evidence="11">CCA-adding enzyme</fullName>
        <ecNumber evidence="11">2.7.7.72</ecNumber>
    </recommendedName>
    <alternativeName>
        <fullName evidence="11">CCA tRNA nucleotidyltransferase</fullName>
    </alternativeName>
    <alternativeName>
        <fullName evidence="11">tRNA CCA-pyrophosphorylase</fullName>
    </alternativeName>
    <alternativeName>
        <fullName evidence="11">tRNA adenylyl-/cytidylyl- transferase</fullName>
    </alternativeName>
    <alternativeName>
        <fullName evidence="11">tRNA nucleotidyltransferase</fullName>
    </alternativeName>
    <alternativeName>
        <fullName evidence="11">tRNA-NT</fullName>
    </alternativeName>
</protein>
<dbReference type="EMBL" id="AAVT01000001">
    <property type="protein sequence ID" value="EAW32293.1"/>
    <property type="molecule type" value="Genomic_DNA"/>
</dbReference>
<feature type="domain" description="Poly A polymerase head" evidence="12">
    <location>
        <begin position="4"/>
        <end position="122"/>
    </location>
</feature>
<dbReference type="eggNOG" id="COG0617">
    <property type="taxonomic scope" value="Bacteria"/>
</dbReference>
<feature type="binding site" evidence="11">
    <location>
        <position position="8"/>
    </location>
    <ligand>
        <name>ATP</name>
        <dbReference type="ChEBI" id="CHEBI:30616"/>
    </ligand>
</feature>
<evidence type="ECO:0000313" key="14">
    <source>
        <dbReference type="EMBL" id="EAW32293.1"/>
    </source>
</evidence>
<dbReference type="InterPro" id="IPR012006">
    <property type="entry name" value="CCA_bact"/>
</dbReference>
<evidence type="ECO:0000256" key="9">
    <source>
        <dbReference type="ARBA" id="ARBA00022842"/>
    </source>
</evidence>
<keyword evidence="15" id="KW-1185">Reference proteome</keyword>
<dbReference type="GO" id="GO:0005524">
    <property type="term" value="F:ATP binding"/>
    <property type="evidence" value="ECO:0007669"/>
    <property type="project" value="UniProtKB-UniRule"/>
</dbReference>
<evidence type="ECO:0000256" key="5">
    <source>
        <dbReference type="ARBA" id="ARBA00022723"/>
    </source>
</evidence>
<keyword evidence="7 11" id="KW-0692">RNA repair</keyword>
<reference evidence="14 15" key="1">
    <citation type="journal article" date="2010" name="J. Bacteriol.">
        <title>Genome sequence of the oligotrophic marine Gammaproteobacterium HTCC2143, isolated from the Oregon Coast.</title>
        <authorList>
            <person name="Oh H.M."/>
            <person name="Kang I."/>
            <person name="Ferriera S."/>
            <person name="Giovannoni S.J."/>
            <person name="Cho J.C."/>
        </authorList>
    </citation>
    <scope>NUCLEOTIDE SEQUENCE [LARGE SCALE GENOMIC DNA]</scope>
    <source>
        <strain evidence="14 15">HTCC2143</strain>
    </source>
</reference>
<sequence>MKNYLVGGAVRDKLLGYPYVERDWVVVGATAEQLINLGYQPVGKDFPVFLHPKTKEEYALARTERKSGPGYTGFDCYASPEVTLEEDLQRRDLTINAIAEDDDGTLIDPYGGQQDLDKGILRHVSPAFEEDPLRILRVARFSARYAHLGFTLADETLLLMKKISASDELLALPAERVWKEMHRSLSERSPDIFFVTLQQCDALKKLMPELDESFHTIIEPLKQAAISGLPDVICFAILFAHIDTVETENFCQRMKAPREFRDLAILVSRFSISCKDDFSSPDQLLTLLESLDPFRRPERFGLFLQSVQLLYNNDRAINQMKKSLRACKSIDAASLAREGLKGKEIAEALRSRRIEAMTPIFIDGDRQ</sequence>
<dbReference type="GO" id="GO:0000287">
    <property type="term" value="F:magnesium ion binding"/>
    <property type="evidence" value="ECO:0007669"/>
    <property type="project" value="UniProtKB-UniRule"/>
</dbReference>
<feature type="binding site" evidence="11">
    <location>
        <position position="11"/>
    </location>
    <ligand>
        <name>ATP</name>
        <dbReference type="ChEBI" id="CHEBI:30616"/>
    </ligand>
</feature>
<comment type="caution">
    <text evidence="14">The sequence shown here is derived from an EMBL/GenBank/DDBJ whole genome shotgun (WGS) entry which is preliminary data.</text>
</comment>
<dbReference type="Pfam" id="PF12627">
    <property type="entry name" value="PolyA_pol_RNAbd"/>
    <property type="match status" value="1"/>
</dbReference>
<keyword evidence="5 11" id="KW-0479">Metal-binding</keyword>
<dbReference type="InterPro" id="IPR032828">
    <property type="entry name" value="PolyA_RNA-bd"/>
</dbReference>
<dbReference type="AlphaFoldDB" id="A0Y839"/>
<feature type="binding site" evidence="11">
    <location>
        <position position="91"/>
    </location>
    <ligand>
        <name>ATP</name>
        <dbReference type="ChEBI" id="CHEBI:30616"/>
    </ligand>
</feature>
<dbReference type="GO" id="GO:0001680">
    <property type="term" value="P:tRNA 3'-terminal CCA addition"/>
    <property type="evidence" value="ECO:0007669"/>
    <property type="project" value="UniProtKB-UniRule"/>
</dbReference>
<organism evidence="14 15">
    <name type="scientific">marine gamma proteobacterium HTCC2143</name>
    <dbReference type="NCBI Taxonomy" id="247633"/>
    <lineage>
        <taxon>Bacteria</taxon>
        <taxon>Pseudomonadati</taxon>
        <taxon>Pseudomonadota</taxon>
        <taxon>Gammaproteobacteria</taxon>
        <taxon>Cellvibrionales</taxon>
        <taxon>Spongiibacteraceae</taxon>
        <taxon>BD1-7 clade</taxon>
    </lineage>
</organism>
<dbReference type="EC" id="2.7.7.72" evidence="11"/>
<feature type="binding site" evidence="11">
    <location>
        <position position="23"/>
    </location>
    <ligand>
        <name>Mg(2+)</name>
        <dbReference type="ChEBI" id="CHEBI:18420"/>
    </ligand>
</feature>
<dbReference type="STRING" id="247633.GP2143_13596"/>
<feature type="binding site" evidence="11">
    <location>
        <position position="21"/>
    </location>
    <ligand>
        <name>Mg(2+)</name>
        <dbReference type="ChEBI" id="CHEBI:18420"/>
    </ligand>
</feature>
<keyword evidence="4 11" id="KW-0548">Nucleotidyltransferase</keyword>
<dbReference type="InterPro" id="IPR043519">
    <property type="entry name" value="NT_sf"/>
</dbReference>
<dbReference type="PANTHER" id="PTHR47545:SF1">
    <property type="entry name" value="MULTIFUNCTIONAL CCA PROTEIN"/>
    <property type="match status" value="1"/>
</dbReference>
<keyword evidence="8 11" id="KW-0067">ATP-binding</keyword>
<name>A0Y839_9GAMM</name>
<dbReference type="InterPro" id="IPR050124">
    <property type="entry name" value="tRNA_CCA-adding_enzyme"/>
</dbReference>